<evidence type="ECO:0000313" key="2">
    <source>
        <dbReference type="Proteomes" id="UP000078520"/>
    </source>
</evidence>
<gene>
    <name evidence="1" type="ORF">A3O14_04830</name>
</gene>
<dbReference type="Proteomes" id="UP000078520">
    <property type="component" value="Unassembled WGS sequence"/>
</dbReference>
<dbReference type="EMBL" id="LVKI01000019">
    <property type="protein sequence ID" value="OAQ07938.1"/>
    <property type="molecule type" value="Genomic_DNA"/>
</dbReference>
<sequence length="62" mass="7399">MNKKQKQLFEMLIDLKDFEQLIGQAKNENEKIEVINKMLLAMFGEPHYIDRMLKIVTNESEE</sequence>
<name>A0A179CAK1_9LACO</name>
<proteinExistence type="predicted"/>
<reference evidence="2" key="1">
    <citation type="submission" date="2016-03" db="EMBL/GenBank/DDBJ databases">
        <authorList>
            <person name="Johnson T.J."/>
            <person name="Youmans B."/>
            <person name="Case K."/>
            <person name="Noll S."/>
        </authorList>
    </citation>
    <scope>NUCLEOTIDE SEQUENCE [LARGE SCALE GENOMIC DNA]</scope>
    <source>
        <strain evidence="2">UMNLAv8</strain>
    </source>
</reference>
<evidence type="ECO:0000313" key="1">
    <source>
        <dbReference type="EMBL" id="OAQ07938.1"/>
    </source>
</evidence>
<comment type="caution">
    <text evidence="1">The sequence shown here is derived from an EMBL/GenBank/DDBJ whole genome shotgun (WGS) entry which is preliminary data.</text>
</comment>
<dbReference type="AlphaFoldDB" id="A0A179CAK1"/>
<protein>
    <submittedName>
        <fullName evidence="1">Uncharacterized protein</fullName>
    </submittedName>
</protein>
<accession>A0A179CAK1</accession>
<organism evidence="1 2">
    <name type="scientific">Ligilactobacillus aviarius</name>
    <dbReference type="NCBI Taxonomy" id="1606"/>
    <lineage>
        <taxon>Bacteria</taxon>
        <taxon>Bacillati</taxon>
        <taxon>Bacillota</taxon>
        <taxon>Bacilli</taxon>
        <taxon>Lactobacillales</taxon>
        <taxon>Lactobacillaceae</taxon>
        <taxon>Ligilactobacillus</taxon>
    </lineage>
</organism>
<dbReference type="RefSeq" id="WP_064208709.1">
    <property type="nucleotide sequence ID" value="NZ_CANCWJ010000001.1"/>
</dbReference>